<dbReference type="PROSITE" id="PS01124">
    <property type="entry name" value="HTH_ARAC_FAMILY_2"/>
    <property type="match status" value="1"/>
</dbReference>
<protein>
    <submittedName>
        <fullName evidence="5">Helix-turn-helix domain-containing protein</fullName>
    </submittedName>
</protein>
<sequence length="150" mass="16847">MKTGKKHIILYVVLLLLVLVVAPSDVKTVAPAIERAYRAGIPVILYDRMFLERFKKAAKLHIGDANLRMDDLGSELSLSKVQMYRKVKALTGKTPAEVLREMRMQKAYSLLKQTDKTISEVAAEVGFAIPGYFSACFKKQFGINPTELRD</sequence>
<organism evidence="5 6">
    <name type="scientific">Segatella copri</name>
    <dbReference type="NCBI Taxonomy" id="165179"/>
    <lineage>
        <taxon>Bacteria</taxon>
        <taxon>Pseudomonadati</taxon>
        <taxon>Bacteroidota</taxon>
        <taxon>Bacteroidia</taxon>
        <taxon>Bacteroidales</taxon>
        <taxon>Prevotellaceae</taxon>
        <taxon>Segatella</taxon>
    </lineage>
</organism>
<dbReference type="Gene3D" id="3.40.50.2300">
    <property type="match status" value="1"/>
</dbReference>
<proteinExistence type="predicted"/>
<evidence type="ECO:0000313" key="6">
    <source>
        <dbReference type="Proteomes" id="UP000384372"/>
    </source>
</evidence>
<dbReference type="GO" id="GO:0043565">
    <property type="term" value="F:sequence-specific DNA binding"/>
    <property type="evidence" value="ECO:0007669"/>
    <property type="project" value="InterPro"/>
</dbReference>
<reference evidence="5 6" key="1">
    <citation type="submission" date="2019-09" db="EMBL/GenBank/DDBJ databases">
        <title>Distinct polysaccharide growth profiles of human intestinal Prevotella copri isolates.</title>
        <authorList>
            <person name="Fehlner-Peach H."/>
            <person name="Magnabosco C."/>
            <person name="Raghavan V."/>
            <person name="Scher J.U."/>
            <person name="Tett A."/>
            <person name="Cox L.M."/>
            <person name="Gottsegen C."/>
            <person name="Watters A."/>
            <person name="Wiltshire- Gordon J.D."/>
            <person name="Segata N."/>
            <person name="Bonneau R."/>
            <person name="Littman D.R."/>
        </authorList>
    </citation>
    <scope>NUCLEOTIDE SEQUENCE [LARGE SCALE GENOMIC DNA]</scope>
    <source>
        <strain evidence="6">iAQ1173</strain>
    </source>
</reference>
<dbReference type="Proteomes" id="UP000384372">
    <property type="component" value="Unassembled WGS sequence"/>
</dbReference>
<dbReference type="InterPro" id="IPR020449">
    <property type="entry name" value="Tscrpt_reg_AraC-type_HTH"/>
</dbReference>
<dbReference type="GO" id="GO:0003700">
    <property type="term" value="F:DNA-binding transcription factor activity"/>
    <property type="evidence" value="ECO:0007669"/>
    <property type="project" value="InterPro"/>
</dbReference>
<dbReference type="Pfam" id="PF12833">
    <property type="entry name" value="HTH_18"/>
    <property type="match status" value="1"/>
</dbReference>
<dbReference type="OrthoDB" id="1116352at2"/>
<evidence type="ECO:0000256" key="2">
    <source>
        <dbReference type="ARBA" id="ARBA00023125"/>
    </source>
</evidence>
<feature type="domain" description="HTH araC/xylS-type" evidence="4">
    <location>
        <begin position="52"/>
        <end position="150"/>
    </location>
</feature>
<keyword evidence="1" id="KW-0805">Transcription regulation</keyword>
<evidence type="ECO:0000256" key="3">
    <source>
        <dbReference type="ARBA" id="ARBA00023163"/>
    </source>
</evidence>
<evidence type="ECO:0000313" key="5">
    <source>
        <dbReference type="EMBL" id="MQP11409.1"/>
    </source>
</evidence>
<dbReference type="PRINTS" id="PR00032">
    <property type="entry name" value="HTHARAC"/>
</dbReference>
<evidence type="ECO:0000259" key="4">
    <source>
        <dbReference type="PROSITE" id="PS01124"/>
    </source>
</evidence>
<dbReference type="PANTHER" id="PTHR43280">
    <property type="entry name" value="ARAC-FAMILY TRANSCRIPTIONAL REGULATOR"/>
    <property type="match status" value="1"/>
</dbReference>
<comment type="caution">
    <text evidence="5">The sequence shown here is derived from an EMBL/GenBank/DDBJ whole genome shotgun (WGS) entry which is preliminary data.</text>
</comment>
<dbReference type="InterPro" id="IPR009057">
    <property type="entry name" value="Homeodomain-like_sf"/>
</dbReference>
<name>A0A6A7WA92_9BACT</name>
<dbReference type="AlphaFoldDB" id="A0A6A7WA92"/>
<keyword evidence="3" id="KW-0804">Transcription</keyword>
<dbReference type="SUPFAM" id="SSF53822">
    <property type="entry name" value="Periplasmic binding protein-like I"/>
    <property type="match status" value="1"/>
</dbReference>
<gene>
    <name evidence="5" type="ORF">F7D20_05385</name>
</gene>
<accession>A0A6A7WA92</accession>
<evidence type="ECO:0000256" key="1">
    <source>
        <dbReference type="ARBA" id="ARBA00023015"/>
    </source>
</evidence>
<dbReference type="InterPro" id="IPR018060">
    <property type="entry name" value="HTH_AraC"/>
</dbReference>
<dbReference type="SMART" id="SM00342">
    <property type="entry name" value="HTH_ARAC"/>
    <property type="match status" value="1"/>
</dbReference>
<dbReference type="Gene3D" id="1.10.10.60">
    <property type="entry name" value="Homeodomain-like"/>
    <property type="match status" value="1"/>
</dbReference>
<dbReference type="RefSeq" id="WP_158463159.1">
    <property type="nucleotide sequence ID" value="NZ_VZAD01000042.1"/>
</dbReference>
<keyword evidence="2" id="KW-0238">DNA-binding</keyword>
<keyword evidence="6" id="KW-1185">Reference proteome</keyword>
<dbReference type="SUPFAM" id="SSF46689">
    <property type="entry name" value="Homeodomain-like"/>
    <property type="match status" value="1"/>
</dbReference>
<dbReference type="EMBL" id="VZAD01000042">
    <property type="protein sequence ID" value="MQP11409.1"/>
    <property type="molecule type" value="Genomic_DNA"/>
</dbReference>
<dbReference type="PANTHER" id="PTHR43280:SF28">
    <property type="entry name" value="HTH-TYPE TRANSCRIPTIONAL ACTIVATOR RHAS"/>
    <property type="match status" value="1"/>
</dbReference>
<dbReference type="InterPro" id="IPR028082">
    <property type="entry name" value="Peripla_BP_I"/>
</dbReference>